<evidence type="ECO:0000256" key="2">
    <source>
        <dbReference type="ARBA" id="ARBA00022475"/>
    </source>
</evidence>
<feature type="transmembrane region" description="Helical" evidence="7">
    <location>
        <begin position="458"/>
        <end position="479"/>
    </location>
</feature>
<evidence type="ECO:0000313" key="8">
    <source>
        <dbReference type="EMBL" id="SFI97511.1"/>
    </source>
</evidence>
<keyword evidence="9" id="KW-1185">Reference proteome</keyword>
<dbReference type="GO" id="GO:0005886">
    <property type="term" value="C:plasma membrane"/>
    <property type="evidence" value="ECO:0007669"/>
    <property type="project" value="TreeGrafter"/>
</dbReference>
<keyword evidence="4 7" id="KW-1133">Transmembrane helix</keyword>
<dbReference type="SUPFAM" id="SSF56784">
    <property type="entry name" value="HAD-like"/>
    <property type="match status" value="1"/>
</dbReference>
<protein>
    <submittedName>
        <fullName evidence="8">4-hydroxybenzoate polyprenyltransferase</fullName>
    </submittedName>
</protein>
<evidence type="ECO:0000256" key="7">
    <source>
        <dbReference type="SAM" id="Phobius"/>
    </source>
</evidence>
<dbReference type="GO" id="GO:0009247">
    <property type="term" value="P:glycolipid biosynthetic process"/>
    <property type="evidence" value="ECO:0007669"/>
    <property type="project" value="TreeGrafter"/>
</dbReference>
<feature type="transmembrane region" description="Helical" evidence="7">
    <location>
        <begin position="386"/>
        <end position="407"/>
    </location>
</feature>
<feature type="transmembrane region" description="Helical" evidence="7">
    <location>
        <begin position="331"/>
        <end position="355"/>
    </location>
</feature>
<dbReference type="InterPro" id="IPR039653">
    <property type="entry name" value="Prenyltransferase"/>
</dbReference>
<keyword evidence="8" id="KW-0808">Transferase</keyword>
<feature type="transmembrane region" description="Helical" evidence="7">
    <location>
        <begin position="521"/>
        <end position="544"/>
    </location>
</feature>
<dbReference type="Gene3D" id="1.10.357.140">
    <property type="entry name" value="UbiA prenyltransferase"/>
    <property type="match status" value="1"/>
</dbReference>
<dbReference type="NCBIfam" id="NF006088">
    <property type="entry name" value="PRK08238.1"/>
    <property type="match status" value="1"/>
</dbReference>
<keyword evidence="2" id="KW-1003">Cell membrane</keyword>
<dbReference type="STRING" id="1114924.SAMN05216258_111147"/>
<feature type="region of interest" description="Disordered" evidence="6">
    <location>
        <begin position="1"/>
        <end position="73"/>
    </location>
</feature>
<feature type="compositionally biased region" description="Gly residues" evidence="6">
    <location>
        <begin position="42"/>
        <end position="52"/>
    </location>
</feature>
<dbReference type="OrthoDB" id="9803632at2"/>
<name>A0A1I3MKR3_9RHOB</name>
<feature type="compositionally biased region" description="Low complexity" evidence="6">
    <location>
        <begin position="10"/>
        <end position="23"/>
    </location>
</feature>
<dbReference type="CDD" id="cd13963">
    <property type="entry name" value="PT_UbiA_2"/>
    <property type="match status" value="1"/>
</dbReference>
<evidence type="ECO:0000256" key="1">
    <source>
        <dbReference type="ARBA" id="ARBA00004141"/>
    </source>
</evidence>
<gene>
    <name evidence="8" type="ORF">SAMN05216258_111147</name>
</gene>
<dbReference type="RefSeq" id="WP_092864172.1">
    <property type="nucleotide sequence ID" value="NZ_FOQH01000011.1"/>
</dbReference>
<feature type="transmembrane region" description="Helical" evidence="7">
    <location>
        <begin position="361"/>
        <end position="379"/>
    </location>
</feature>
<feature type="compositionally biased region" description="Low complexity" evidence="6">
    <location>
        <begin position="31"/>
        <end position="41"/>
    </location>
</feature>
<keyword evidence="3 7" id="KW-0812">Transmembrane</keyword>
<feature type="transmembrane region" description="Helical" evidence="7">
    <location>
        <begin position="491"/>
        <end position="509"/>
    </location>
</feature>
<dbReference type="AlphaFoldDB" id="A0A1I3MKR3"/>
<sequence>MSPDDRNPARRPALDLAAPLDVRAAPDGRAAEGAGTQAAPGPGAGPGPGAAPGSGRATDPAEAADDAPEPPLVVDLDGTLTRVDTLHESAIGLLAFGLPDFVAVARAAPGGKAAVKAAIADRVQLDVACLPWREEVLALIRAARAAGREVHLVTAADQRIADAVAAHLGLFDSAHGSRPGLNLGGDRKAEFLEARFGRGGYDYAGDHLRDLPVWAGARRAFAVGAAPKVARLAAAQAAGAGAPAPVILDPPARGRARARAYLRALRPHQWLKNLLVFLPLLATHREAGPEILAAVTTFAAFSLVASAVYCINDLLDLDADRAHPRKRNRPFASGMVPAMHGLAMAGGLFAAGFALAATVNAMTVGVLSVYFGATLLYSLALKRELVIDICLLAGLYTLRVIAGSMAVDLPPSPWMLALSTFLFLSLAAMKRQTELVDLAAAGKSETSGRAYRAEDLNVVTMMAIAAGYTAVLVLALYIYSPAVQRLYESPLILWGAPPVLLYWISRMVMIAHRGGMDDDPVLFAVKDGVSLACGAGILVLGVLATVL</sequence>
<feature type="transmembrane region" description="Helical" evidence="7">
    <location>
        <begin position="291"/>
        <end position="311"/>
    </location>
</feature>
<evidence type="ECO:0000256" key="6">
    <source>
        <dbReference type="SAM" id="MobiDB-lite"/>
    </source>
</evidence>
<evidence type="ECO:0000256" key="5">
    <source>
        <dbReference type="ARBA" id="ARBA00023136"/>
    </source>
</evidence>
<dbReference type="Pfam" id="PF01040">
    <property type="entry name" value="UbiA"/>
    <property type="match status" value="1"/>
</dbReference>
<dbReference type="PANTHER" id="PTHR11048:SF5">
    <property type="entry name" value="DECAPRENYL-PHOSPHATE PHOSPHORIBOSYLTRANSFERASE"/>
    <property type="match status" value="1"/>
</dbReference>
<dbReference type="InterPro" id="IPR044878">
    <property type="entry name" value="UbiA_sf"/>
</dbReference>
<evidence type="ECO:0000256" key="4">
    <source>
        <dbReference type="ARBA" id="ARBA00022989"/>
    </source>
</evidence>
<dbReference type="InterPro" id="IPR000537">
    <property type="entry name" value="UbiA_prenyltransferase"/>
</dbReference>
<feature type="transmembrane region" description="Helical" evidence="7">
    <location>
        <begin position="413"/>
        <end position="429"/>
    </location>
</feature>
<dbReference type="Proteomes" id="UP000199377">
    <property type="component" value="Unassembled WGS sequence"/>
</dbReference>
<dbReference type="GO" id="GO:0016765">
    <property type="term" value="F:transferase activity, transferring alkyl or aryl (other than methyl) groups"/>
    <property type="evidence" value="ECO:0007669"/>
    <property type="project" value="InterPro"/>
</dbReference>
<dbReference type="InterPro" id="IPR036412">
    <property type="entry name" value="HAD-like_sf"/>
</dbReference>
<dbReference type="Gene3D" id="3.40.50.1000">
    <property type="entry name" value="HAD superfamily/HAD-like"/>
    <property type="match status" value="1"/>
</dbReference>
<keyword evidence="5 7" id="KW-0472">Membrane</keyword>
<accession>A0A1I3MKR3</accession>
<dbReference type="PANTHER" id="PTHR11048">
    <property type="entry name" value="PRENYLTRANSFERASES"/>
    <property type="match status" value="1"/>
</dbReference>
<organism evidence="8 9">
    <name type="scientific">Albimonas pacifica</name>
    <dbReference type="NCBI Taxonomy" id="1114924"/>
    <lineage>
        <taxon>Bacteria</taxon>
        <taxon>Pseudomonadati</taxon>
        <taxon>Pseudomonadota</taxon>
        <taxon>Alphaproteobacteria</taxon>
        <taxon>Rhodobacterales</taxon>
        <taxon>Paracoccaceae</taxon>
        <taxon>Albimonas</taxon>
    </lineage>
</organism>
<evidence type="ECO:0000256" key="3">
    <source>
        <dbReference type="ARBA" id="ARBA00022692"/>
    </source>
</evidence>
<evidence type="ECO:0000313" key="9">
    <source>
        <dbReference type="Proteomes" id="UP000199377"/>
    </source>
</evidence>
<dbReference type="InterPro" id="IPR023214">
    <property type="entry name" value="HAD_sf"/>
</dbReference>
<proteinExistence type="predicted"/>
<dbReference type="EMBL" id="FOQH01000011">
    <property type="protein sequence ID" value="SFI97511.1"/>
    <property type="molecule type" value="Genomic_DNA"/>
</dbReference>
<comment type="subcellular location">
    <subcellularLocation>
        <location evidence="1">Membrane</location>
        <topology evidence="1">Multi-pass membrane protein</topology>
    </subcellularLocation>
</comment>
<reference evidence="8 9" key="1">
    <citation type="submission" date="2016-10" db="EMBL/GenBank/DDBJ databases">
        <authorList>
            <person name="de Groot N.N."/>
        </authorList>
    </citation>
    <scope>NUCLEOTIDE SEQUENCE [LARGE SCALE GENOMIC DNA]</scope>
    <source>
        <strain evidence="8 9">CGMCC 1.11030</strain>
    </source>
</reference>
<dbReference type="Pfam" id="PF12710">
    <property type="entry name" value="HAD"/>
    <property type="match status" value="1"/>
</dbReference>